<reference evidence="6 7" key="1">
    <citation type="submission" date="2016-02" db="EMBL/GenBank/DDBJ databases">
        <authorList>
            <person name="Wen L."/>
            <person name="He K."/>
            <person name="Yang H."/>
        </authorList>
    </citation>
    <scope>NUCLEOTIDE SEQUENCE [LARGE SCALE GENOMIC DNA]</scope>
    <source>
        <strain evidence="6">ShG14-8</strain>
    </source>
</reference>
<evidence type="ECO:0000256" key="4">
    <source>
        <dbReference type="PROSITE-ProRule" id="PRU00433"/>
    </source>
</evidence>
<dbReference type="SUPFAM" id="SSF46626">
    <property type="entry name" value="Cytochrome c"/>
    <property type="match status" value="1"/>
</dbReference>
<dbReference type="InterPro" id="IPR036909">
    <property type="entry name" value="Cyt_c-like_dom_sf"/>
</dbReference>
<evidence type="ECO:0000256" key="2">
    <source>
        <dbReference type="ARBA" id="ARBA00022723"/>
    </source>
</evidence>
<name>A0A139BRE7_9PROT</name>
<keyword evidence="3 4" id="KW-0408">Iron</keyword>
<protein>
    <submittedName>
        <fullName evidence="6">Cytochrome c</fullName>
    </submittedName>
</protein>
<dbReference type="GO" id="GO:0046872">
    <property type="term" value="F:metal ion binding"/>
    <property type="evidence" value="ECO:0007669"/>
    <property type="project" value="UniProtKB-KW"/>
</dbReference>
<dbReference type="AlphaFoldDB" id="A0A139BRE7"/>
<feature type="domain" description="Cytochrome c" evidence="5">
    <location>
        <begin position="44"/>
        <end position="136"/>
    </location>
</feature>
<evidence type="ECO:0000313" key="6">
    <source>
        <dbReference type="EMBL" id="KXS31373.1"/>
    </source>
</evidence>
<keyword evidence="2 4" id="KW-0479">Metal-binding</keyword>
<dbReference type="PROSITE" id="PS51007">
    <property type="entry name" value="CYTC"/>
    <property type="match status" value="1"/>
</dbReference>
<dbReference type="Gene3D" id="1.10.760.10">
    <property type="entry name" value="Cytochrome c-like domain"/>
    <property type="match status" value="1"/>
</dbReference>
<reference evidence="6 7" key="2">
    <citation type="submission" date="2016-03" db="EMBL/GenBank/DDBJ databases">
        <title>New uncultured bacterium of the family Gallionellaceae from acid mine drainage: description and reconstruction of genome based on metagenomic analysis of microbial community.</title>
        <authorList>
            <person name="Kadnikov V."/>
            <person name="Ivasenko D."/>
            <person name="Beletsky A."/>
            <person name="Mardanov A."/>
            <person name="Danilova E."/>
            <person name="Pimenov N."/>
            <person name="Karnachuk O."/>
            <person name="Ravin N."/>
        </authorList>
    </citation>
    <scope>NUCLEOTIDE SEQUENCE [LARGE SCALE GENOMIC DNA]</scope>
    <source>
        <strain evidence="6">ShG14-8</strain>
    </source>
</reference>
<gene>
    <name evidence="6" type="ORF">AWT59_2514</name>
</gene>
<evidence type="ECO:0000256" key="3">
    <source>
        <dbReference type="ARBA" id="ARBA00023004"/>
    </source>
</evidence>
<evidence type="ECO:0000259" key="5">
    <source>
        <dbReference type="PROSITE" id="PS51007"/>
    </source>
</evidence>
<dbReference type="GO" id="GO:0009055">
    <property type="term" value="F:electron transfer activity"/>
    <property type="evidence" value="ECO:0007669"/>
    <property type="project" value="InterPro"/>
</dbReference>
<comment type="caution">
    <text evidence="6">The sequence shown here is derived from an EMBL/GenBank/DDBJ whole genome shotgun (WGS) entry which is preliminary data.</text>
</comment>
<dbReference type="Pfam" id="PF00034">
    <property type="entry name" value="Cytochrom_C"/>
    <property type="match status" value="1"/>
</dbReference>
<evidence type="ECO:0000256" key="1">
    <source>
        <dbReference type="ARBA" id="ARBA00022617"/>
    </source>
</evidence>
<accession>A0A139BRE7</accession>
<keyword evidence="1 4" id="KW-0349">Heme</keyword>
<evidence type="ECO:0000313" key="7">
    <source>
        <dbReference type="Proteomes" id="UP000070578"/>
    </source>
</evidence>
<sequence length="160" mass="18325">MRRGEKLVLALIVFALVAGVVNSLLHKEGKHDRDIPFYSSATHDEASVAMDIYRSNGCKSCHTLWTLQDAMQFVPAPMLDGIGSLRTEDWLYSYLSSPNPQAILPSRLKKQYQMPSYATLPEIQRHELAKYLASLKVKDWYLEQTKKAEYEKLTGLEYKK</sequence>
<dbReference type="InterPro" id="IPR009056">
    <property type="entry name" value="Cyt_c-like_dom"/>
</dbReference>
<dbReference type="EMBL" id="LSLI01000079">
    <property type="protein sequence ID" value="KXS31373.1"/>
    <property type="molecule type" value="Genomic_DNA"/>
</dbReference>
<dbReference type="GO" id="GO:0020037">
    <property type="term" value="F:heme binding"/>
    <property type="evidence" value="ECO:0007669"/>
    <property type="project" value="InterPro"/>
</dbReference>
<dbReference type="Proteomes" id="UP000070578">
    <property type="component" value="Unassembled WGS sequence"/>
</dbReference>
<proteinExistence type="predicted"/>
<organism evidence="6 7">
    <name type="scientific">Candidatus Gallionella acididurans</name>
    <dbReference type="NCBI Taxonomy" id="1796491"/>
    <lineage>
        <taxon>Bacteria</taxon>
        <taxon>Pseudomonadati</taxon>
        <taxon>Pseudomonadota</taxon>
        <taxon>Betaproteobacteria</taxon>
        <taxon>Nitrosomonadales</taxon>
        <taxon>Gallionellaceae</taxon>
        <taxon>Gallionella</taxon>
    </lineage>
</organism>